<dbReference type="InterPro" id="IPR048913">
    <property type="entry name" value="BetaGal_gal-bd"/>
</dbReference>
<organism evidence="5 6">
    <name type="scientific">Cephalotus follicularis</name>
    <name type="common">Albany pitcher plant</name>
    <dbReference type="NCBI Taxonomy" id="3775"/>
    <lineage>
        <taxon>Eukaryota</taxon>
        <taxon>Viridiplantae</taxon>
        <taxon>Streptophyta</taxon>
        <taxon>Embryophyta</taxon>
        <taxon>Tracheophyta</taxon>
        <taxon>Spermatophyta</taxon>
        <taxon>Magnoliopsida</taxon>
        <taxon>eudicotyledons</taxon>
        <taxon>Gunneridae</taxon>
        <taxon>Pentapetalae</taxon>
        <taxon>rosids</taxon>
        <taxon>fabids</taxon>
        <taxon>Oxalidales</taxon>
        <taxon>Cephalotaceae</taxon>
        <taxon>Cephalotus</taxon>
    </lineage>
</organism>
<keyword evidence="3" id="KW-1133">Transmembrane helix</keyword>
<proteinExistence type="predicted"/>
<dbReference type="Gene3D" id="2.60.120.260">
    <property type="entry name" value="Galactose-binding domain-like"/>
    <property type="match status" value="1"/>
</dbReference>
<keyword evidence="1" id="KW-0378">Hydrolase</keyword>
<evidence type="ECO:0000259" key="4">
    <source>
        <dbReference type="Pfam" id="PF21467"/>
    </source>
</evidence>
<dbReference type="InterPro" id="IPR008979">
    <property type="entry name" value="Galactose-bd-like_sf"/>
</dbReference>
<name>A0A1Q3DGL4_CEPFO</name>
<sequence length="181" mass="21228">MKRWKMLSIPFHNLNEVPKINPFSQVAYSRFIKVSAHKHLEQSYENASKEPALYTGYFTMNKINQVQDTYLSFHGWGKGIAFVNEFNIGRYWPSFGPQCNLYIPAAILQHGKIVLVWIISFLFYIFVQLLSVLMYNFAALNQIIFRQCYVLHLCGFCFKPRQDLPVFPFMRFQNLALPAKV</sequence>
<dbReference type="EMBL" id="BDDD01007718">
    <property type="protein sequence ID" value="GAV91624.1"/>
    <property type="molecule type" value="Genomic_DNA"/>
</dbReference>
<feature type="domain" description="Beta-galactosidase galactose-binding" evidence="4">
    <location>
        <begin position="51"/>
        <end position="112"/>
    </location>
</feature>
<dbReference type="SUPFAM" id="SSF49785">
    <property type="entry name" value="Galactose-binding domain-like"/>
    <property type="match status" value="1"/>
</dbReference>
<dbReference type="PANTHER" id="PTHR23421">
    <property type="entry name" value="BETA-GALACTOSIDASE RELATED"/>
    <property type="match status" value="1"/>
</dbReference>
<dbReference type="STRING" id="3775.A0A1Q3DGL4"/>
<dbReference type="GO" id="GO:0004553">
    <property type="term" value="F:hydrolase activity, hydrolyzing O-glycosyl compounds"/>
    <property type="evidence" value="ECO:0007669"/>
    <property type="project" value="InterPro"/>
</dbReference>
<keyword evidence="6" id="KW-1185">Reference proteome</keyword>
<keyword evidence="3" id="KW-0812">Transmembrane</keyword>
<feature type="transmembrane region" description="Helical" evidence="3">
    <location>
        <begin position="114"/>
        <end position="138"/>
    </location>
</feature>
<keyword evidence="2" id="KW-0326">Glycosidase</keyword>
<evidence type="ECO:0000313" key="6">
    <source>
        <dbReference type="Proteomes" id="UP000187406"/>
    </source>
</evidence>
<evidence type="ECO:0000256" key="3">
    <source>
        <dbReference type="SAM" id="Phobius"/>
    </source>
</evidence>
<gene>
    <name evidence="5" type="ORF">CFOL_v3_35016</name>
</gene>
<evidence type="ECO:0000256" key="1">
    <source>
        <dbReference type="ARBA" id="ARBA00022801"/>
    </source>
</evidence>
<evidence type="ECO:0000313" key="5">
    <source>
        <dbReference type="EMBL" id="GAV91624.1"/>
    </source>
</evidence>
<dbReference type="AlphaFoldDB" id="A0A1Q3DGL4"/>
<keyword evidence="3" id="KW-0472">Membrane</keyword>
<dbReference type="OrthoDB" id="1737443at2759"/>
<protein>
    <recommendedName>
        <fullName evidence="4">Beta-galactosidase galactose-binding domain-containing protein</fullName>
    </recommendedName>
</protein>
<comment type="caution">
    <text evidence="5">The sequence shown here is derived from an EMBL/GenBank/DDBJ whole genome shotgun (WGS) entry which is preliminary data.</text>
</comment>
<accession>A0A1Q3DGL4</accession>
<evidence type="ECO:0000256" key="2">
    <source>
        <dbReference type="ARBA" id="ARBA00023295"/>
    </source>
</evidence>
<dbReference type="GO" id="GO:0005975">
    <property type="term" value="P:carbohydrate metabolic process"/>
    <property type="evidence" value="ECO:0007669"/>
    <property type="project" value="InterPro"/>
</dbReference>
<dbReference type="InterPro" id="IPR001944">
    <property type="entry name" value="Glycoside_Hdrlase_35"/>
</dbReference>
<dbReference type="Proteomes" id="UP000187406">
    <property type="component" value="Unassembled WGS sequence"/>
</dbReference>
<reference evidence="6" key="1">
    <citation type="submission" date="2016-04" db="EMBL/GenBank/DDBJ databases">
        <title>Cephalotus genome sequencing.</title>
        <authorList>
            <person name="Fukushima K."/>
            <person name="Hasebe M."/>
            <person name="Fang X."/>
        </authorList>
    </citation>
    <scope>NUCLEOTIDE SEQUENCE [LARGE SCALE GENOMIC DNA]</scope>
    <source>
        <strain evidence="6">cv. St1</strain>
    </source>
</reference>
<dbReference type="Pfam" id="PF21467">
    <property type="entry name" value="BetaGal_gal-bd"/>
    <property type="match status" value="1"/>
</dbReference>
<dbReference type="InParanoid" id="A0A1Q3DGL4"/>